<reference evidence="2 3" key="1">
    <citation type="journal article" date="2016" name="Nat. Commun.">
        <title>Thousands of microbial genomes shed light on interconnected biogeochemical processes in an aquifer system.</title>
        <authorList>
            <person name="Anantharaman K."/>
            <person name="Brown C.T."/>
            <person name="Hug L.A."/>
            <person name="Sharon I."/>
            <person name="Castelle C.J."/>
            <person name="Probst A.J."/>
            <person name="Thomas B.C."/>
            <person name="Singh A."/>
            <person name="Wilkins M.J."/>
            <person name="Karaoz U."/>
            <person name="Brodie E.L."/>
            <person name="Williams K.H."/>
            <person name="Hubbard S.S."/>
            <person name="Banfield J.F."/>
        </authorList>
    </citation>
    <scope>NUCLEOTIDE SEQUENCE [LARGE SCALE GENOMIC DNA]</scope>
</reference>
<comment type="caution">
    <text evidence="2">The sequence shown here is derived from an EMBL/GenBank/DDBJ whole genome shotgun (WGS) entry which is preliminary data.</text>
</comment>
<gene>
    <name evidence="2" type="ORF">A3D01_03385</name>
</gene>
<dbReference type="AlphaFoldDB" id="A0A1F7Z4U0"/>
<name>A0A1F7Z4U0_9BACT</name>
<feature type="transmembrane region" description="Helical" evidence="1">
    <location>
        <begin position="327"/>
        <end position="350"/>
    </location>
</feature>
<evidence type="ECO:0000313" key="2">
    <source>
        <dbReference type="EMBL" id="OGM34557.1"/>
    </source>
</evidence>
<evidence type="ECO:0008006" key="4">
    <source>
        <dbReference type="Google" id="ProtNLM"/>
    </source>
</evidence>
<organism evidence="2 3">
    <name type="scientific">Candidatus Woesebacteria bacterium RIFCSPHIGHO2_02_FULL_39_13</name>
    <dbReference type="NCBI Taxonomy" id="1802505"/>
    <lineage>
        <taxon>Bacteria</taxon>
        <taxon>Candidatus Woeseibacteriota</taxon>
    </lineage>
</organism>
<sequence>MGETNPSGLRFSPTVCLDCEFNPLSLKLVELLEKKFCKPLVISADFQEWNRAIFEKSLKETLILKRNDVYLENTNINYLIYLEPSKKKENRNSSMDEGIAGSIRIATKNSCKAIFIFNYFQQENDYKKIISVKNRVLEKKDLYAGIIFIGDTLYVNDYSFRLEEKIFSNFLTLDLQNNTAYMPNRENFYLLKLNDLASNLVRDLFSLKAYGKSIAILAPPIRRKYIEQIILEKGLHILQAEGSELVVEFDEKVNLSKVVESEIKEFSNFLSENLSIKELSHDLQRKDRLNVNRLSTLGDSDEKKSYFKKRWGSTNIKKNFRALGYKTGIGLLIALFLIPFTLLITNHLIFSFGKLFLFRLDPSLTKLFFQASKSTSLITQKYSRHTSKIPLAGYIFLQMGESAKLLEKASTIGIKSLKVADDLIYLMHLFSRQEKIDRDRLSMTYTDLDDLSNQMGFFEAELNSNLPSIRLTSKIVLGNIDIEKIRENINNAKNLAEILPQFLGEVKPVTYLILFQDNSLLRSTGGVINKVSLITFSGGEIIDSQTYDSDDLNEKLLGEVEPPQPLKKYVNDSTWFFKDINWDPDFPTSASKAEWFLDKSIDKSVDGVFAINLDFLRDIFEKKNKFLKSSKLKDGKNIRTQASDQEVIDEFFTEVDRLKHNEGTKYLDLLIQGMENKDVQIFLNDNRSSRILNEISWDGSFNYNDCQNNCYSDLVSINEFGIEGAKSQEIKRKASLTVSLEEKLIKRKMIYFLENPTENIYKGYLRMFAPGDAGFGVINVNQKNIKEEIKPNLQGLRGFKEAGVLFEVLPGDTTVLNFSWESGSDYTFDNEGFYDLTWIKQSGIRPFAISIKLEKNKEIVLEATPRFSLTAEDYLGYNTDLSRDYFSRIFWSKN</sequence>
<dbReference type="STRING" id="1802505.A3D01_03385"/>
<protein>
    <recommendedName>
        <fullName evidence="4">DUF4012 domain-containing protein</fullName>
    </recommendedName>
</protein>
<dbReference type="Proteomes" id="UP000177169">
    <property type="component" value="Unassembled WGS sequence"/>
</dbReference>
<dbReference type="InterPro" id="IPR025101">
    <property type="entry name" value="DUF4012"/>
</dbReference>
<dbReference type="Pfam" id="PF13196">
    <property type="entry name" value="DUF4012"/>
    <property type="match status" value="1"/>
</dbReference>
<keyword evidence="1" id="KW-1133">Transmembrane helix</keyword>
<accession>A0A1F7Z4U0</accession>
<keyword evidence="1" id="KW-0812">Transmembrane</keyword>
<evidence type="ECO:0000313" key="3">
    <source>
        <dbReference type="Proteomes" id="UP000177169"/>
    </source>
</evidence>
<evidence type="ECO:0000256" key="1">
    <source>
        <dbReference type="SAM" id="Phobius"/>
    </source>
</evidence>
<dbReference type="EMBL" id="MGGR01000005">
    <property type="protein sequence ID" value="OGM34557.1"/>
    <property type="molecule type" value="Genomic_DNA"/>
</dbReference>
<keyword evidence="1" id="KW-0472">Membrane</keyword>
<proteinExistence type="predicted"/>